<accession>A0A9P9IIQ8</accession>
<dbReference type="AlphaFoldDB" id="A0A9P9IIQ8"/>
<evidence type="ECO:0000313" key="2">
    <source>
        <dbReference type="EMBL" id="KAH7120994.1"/>
    </source>
</evidence>
<keyword evidence="3" id="KW-1185">Reference proteome</keyword>
<dbReference type="Gene3D" id="3.80.10.10">
    <property type="entry name" value="Ribonuclease Inhibitor"/>
    <property type="match status" value="1"/>
</dbReference>
<dbReference type="Proteomes" id="UP000700596">
    <property type="component" value="Unassembled WGS sequence"/>
</dbReference>
<evidence type="ECO:0000256" key="1">
    <source>
        <dbReference type="SAM" id="SignalP"/>
    </source>
</evidence>
<dbReference type="InterPro" id="IPR032675">
    <property type="entry name" value="LRR_dom_sf"/>
</dbReference>
<dbReference type="OrthoDB" id="3945550at2759"/>
<comment type="caution">
    <text evidence="2">The sequence shown here is derived from an EMBL/GenBank/DDBJ whole genome shotgun (WGS) entry which is preliminary data.</text>
</comment>
<evidence type="ECO:0000313" key="3">
    <source>
        <dbReference type="Proteomes" id="UP000700596"/>
    </source>
</evidence>
<protein>
    <submittedName>
        <fullName evidence="2">Uncharacterized protein</fullName>
    </submittedName>
</protein>
<feature type="signal peptide" evidence="1">
    <location>
        <begin position="1"/>
        <end position="21"/>
    </location>
</feature>
<sequence length="447" mass="50610">MHLHNVLIAVVFLGVPSQAISRLRPWKLSDPCPTSLTTTIVDGIEGYYHYMDPDSEDSEEPEDSKEEISFEPASLETIHLALTSCPNITSLDLSIERPGCTGNLIRKLPFNESGGETYPALKSLRLDGYRFDQPSTRHGWDMRWKHRGVIDYVVDTMKWASGNEWHYREKYFMEPKPEGNKTNIDLWLEAMDWSQIEDLDIPVTEEVVAKIAPRLKSLKRLNTTSVPFVQALERNSLERLTWVEPRFSRSTPFGNGTLEAVLKAQGASLQELEMRCNEIDCGDVAGFENKELAMISSLAPKLTYFSTNLHRNGSWPLETLETVSSIASLRSVDLHLVLQSDCRREIEPTWQNNRGCCAGDNMFMEPFLNESSALDLFQFMKRGKVGQGWESVSFYIGDWGVAVDSAFDEPAWLEGRKGVVRCSDVGKREGEAWCRGFGYGIGRRYGL</sequence>
<name>A0A9P9IIQ8_9PLEO</name>
<reference evidence="2" key="1">
    <citation type="journal article" date="2021" name="Nat. Commun.">
        <title>Genetic determinants of endophytism in the Arabidopsis root mycobiome.</title>
        <authorList>
            <person name="Mesny F."/>
            <person name="Miyauchi S."/>
            <person name="Thiergart T."/>
            <person name="Pickel B."/>
            <person name="Atanasova L."/>
            <person name="Karlsson M."/>
            <person name="Huettel B."/>
            <person name="Barry K.W."/>
            <person name="Haridas S."/>
            <person name="Chen C."/>
            <person name="Bauer D."/>
            <person name="Andreopoulos W."/>
            <person name="Pangilinan J."/>
            <person name="LaButti K."/>
            <person name="Riley R."/>
            <person name="Lipzen A."/>
            <person name="Clum A."/>
            <person name="Drula E."/>
            <person name="Henrissat B."/>
            <person name="Kohler A."/>
            <person name="Grigoriev I.V."/>
            <person name="Martin F.M."/>
            <person name="Hacquard S."/>
        </authorList>
    </citation>
    <scope>NUCLEOTIDE SEQUENCE</scope>
    <source>
        <strain evidence="2">MPI-CAGE-CH-0243</strain>
    </source>
</reference>
<dbReference type="EMBL" id="JAGMWT010000010">
    <property type="protein sequence ID" value="KAH7120994.1"/>
    <property type="molecule type" value="Genomic_DNA"/>
</dbReference>
<organism evidence="2 3">
    <name type="scientific">Dendryphion nanum</name>
    <dbReference type="NCBI Taxonomy" id="256645"/>
    <lineage>
        <taxon>Eukaryota</taxon>
        <taxon>Fungi</taxon>
        <taxon>Dikarya</taxon>
        <taxon>Ascomycota</taxon>
        <taxon>Pezizomycotina</taxon>
        <taxon>Dothideomycetes</taxon>
        <taxon>Pleosporomycetidae</taxon>
        <taxon>Pleosporales</taxon>
        <taxon>Torulaceae</taxon>
        <taxon>Dendryphion</taxon>
    </lineage>
</organism>
<proteinExistence type="predicted"/>
<keyword evidence="1" id="KW-0732">Signal</keyword>
<feature type="chain" id="PRO_5040449834" evidence="1">
    <location>
        <begin position="22"/>
        <end position="447"/>
    </location>
</feature>
<gene>
    <name evidence="2" type="ORF">B0J11DRAFT_616399</name>
</gene>